<organism evidence="1 2">
    <name type="scientific">Aurantiacibacter xanthus</name>
    <dbReference type="NCBI Taxonomy" id="1784712"/>
    <lineage>
        <taxon>Bacteria</taxon>
        <taxon>Pseudomonadati</taxon>
        <taxon>Pseudomonadota</taxon>
        <taxon>Alphaproteobacteria</taxon>
        <taxon>Sphingomonadales</taxon>
        <taxon>Erythrobacteraceae</taxon>
        <taxon>Aurantiacibacter</taxon>
    </lineage>
</organism>
<protein>
    <submittedName>
        <fullName evidence="1">Uncharacterized protein</fullName>
    </submittedName>
</protein>
<keyword evidence="2" id="KW-1185">Reference proteome</keyword>
<evidence type="ECO:0000313" key="2">
    <source>
        <dbReference type="Proteomes" id="UP000265366"/>
    </source>
</evidence>
<evidence type="ECO:0000313" key="1">
    <source>
        <dbReference type="EMBL" id="RIV82983.1"/>
    </source>
</evidence>
<reference evidence="1 2" key="1">
    <citation type="submission" date="2018-08" db="EMBL/GenBank/DDBJ databases">
        <title>Erythrobacter zhengii sp.nov., a bacterium isolated from deep-sea sediment.</title>
        <authorList>
            <person name="Fang C."/>
            <person name="Wu Y.-H."/>
            <person name="Sun C."/>
            <person name="Wang H."/>
            <person name="Cheng H."/>
            <person name="Meng F.-X."/>
            <person name="Wang C.-S."/>
            <person name="Xu X.-W."/>
        </authorList>
    </citation>
    <scope>NUCLEOTIDE SEQUENCE [LARGE SCALE GENOMIC DNA]</scope>
    <source>
        <strain evidence="1 2">CCTCC AB 2015396</strain>
    </source>
</reference>
<dbReference type="Proteomes" id="UP000265366">
    <property type="component" value="Unassembled WGS sequence"/>
</dbReference>
<sequence>MDRLMRASYLSALAWLAHHDDCGWAYRDDTVLSAPAQLVVHLWDKAPRLLAYDLRALRMKEGLGHA</sequence>
<dbReference type="AlphaFoldDB" id="A0A3A1P1G1"/>
<gene>
    <name evidence="1" type="ORF">D2V17_14370</name>
</gene>
<dbReference type="EMBL" id="QXFM01000114">
    <property type="protein sequence ID" value="RIV82983.1"/>
    <property type="molecule type" value="Genomic_DNA"/>
</dbReference>
<comment type="caution">
    <text evidence="1">The sequence shown here is derived from an EMBL/GenBank/DDBJ whole genome shotgun (WGS) entry which is preliminary data.</text>
</comment>
<proteinExistence type="predicted"/>
<name>A0A3A1P1G1_9SPHN</name>
<accession>A0A3A1P1G1</accession>